<evidence type="ECO:0000313" key="1">
    <source>
        <dbReference type="EMBL" id="QLH02894.1"/>
    </source>
</evidence>
<evidence type="ECO:0000313" key="2">
    <source>
        <dbReference type="Proteomes" id="UP000509771"/>
    </source>
</evidence>
<dbReference type="GeneID" id="56059307"/>
<reference evidence="1 2" key="1">
    <citation type="submission" date="2018-02" db="EMBL/GenBank/DDBJ databases">
        <title>Complete genome of Nitrosopumilus cobalaminigenes HCA1.</title>
        <authorList>
            <person name="Qin W."/>
            <person name="Zheng Y."/>
            <person name="Stahl D.A."/>
        </authorList>
    </citation>
    <scope>NUCLEOTIDE SEQUENCE [LARGE SCALE GENOMIC DNA]</scope>
    <source>
        <strain evidence="1 2">HCA1</strain>
    </source>
</reference>
<gene>
    <name evidence="1" type="ORF">C5F47_04695</name>
</gene>
<dbReference type="RefSeq" id="WP_179359987.1">
    <property type="nucleotide sequence ID" value="NZ_CP026993.1"/>
</dbReference>
<dbReference type="KEGG" id="ncl:C5F47_04695"/>
<sequence length="124" mass="14738">MVSYNDHLKKILSQTLDSYAILKEIQDKPGDLEVIKREMLKINGFLKVSTNNIDEYKITVSDFKNLKSKFNHYLENYFFEKEIDTMAPLYSNDSHRMKNMRLKIIEALDDRKMIESIEDLIEKL</sequence>
<proteinExistence type="predicted"/>
<accession>A0A7D5LZ66</accession>
<keyword evidence="2" id="KW-1185">Reference proteome</keyword>
<dbReference type="EMBL" id="CP026993">
    <property type="protein sequence ID" value="QLH02894.1"/>
    <property type="molecule type" value="Genomic_DNA"/>
</dbReference>
<name>A0A7D5LZ66_9ARCH</name>
<organism evidence="1 2">
    <name type="scientific">Nitrosopumilus cobalaminigenes</name>
    <dbReference type="NCBI Taxonomy" id="1470066"/>
    <lineage>
        <taxon>Archaea</taxon>
        <taxon>Nitrososphaerota</taxon>
        <taxon>Nitrososphaeria</taxon>
        <taxon>Nitrosopumilales</taxon>
        <taxon>Nitrosopumilaceae</taxon>
        <taxon>Nitrosopumilus</taxon>
    </lineage>
</organism>
<dbReference type="OrthoDB" id="4894at2157"/>
<protein>
    <submittedName>
        <fullName evidence="1">Uncharacterized protein</fullName>
    </submittedName>
</protein>
<dbReference type="AlphaFoldDB" id="A0A7D5LZ66"/>
<dbReference type="Proteomes" id="UP000509771">
    <property type="component" value="Chromosome"/>
</dbReference>